<accession>A0A9R1UGZ7</accession>
<dbReference type="Proteomes" id="UP000235145">
    <property type="component" value="Unassembled WGS sequence"/>
</dbReference>
<sequence length="88" mass="9932">MFTLLPDEENEHAKYTDPNETQVEEVGLESPKDHLANVKQMEREELGHNDPIDNHNGHDHEGPEMQSHLQATNDPEGVEPTPPNVNES</sequence>
<comment type="caution">
    <text evidence="2">The sequence shown here is derived from an EMBL/GenBank/DDBJ whole genome shotgun (WGS) entry which is preliminary data.</text>
</comment>
<dbReference type="EMBL" id="NBSK02000009">
    <property type="protein sequence ID" value="KAJ0187177.1"/>
    <property type="molecule type" value="Genomic_DNA"/>
</dbReference>
<feature type="region of interest" description="Disordered" evidence="1">
    <location>
        <begin position="1"/>
        <end position="88"/>
    </location>
</feature>
<proteinExistence type="predicted"/>
<evidence type="ECO:0000313" key="3">
    <source>
        <dbReference type="Proteomes" id="UP000235145"/>
    </source>
</evidence>
<keyword evidence="3" id="KW-1185">Reference proteome</keyword>
<feature type="compositionally biased region" description="Basic and acidic residues" evidence="1">
    <location>
        <begin position="30"/>
        <end position="63"/>
    </location>
</feature>
<name>A0A9R1UGZ7_LACSA</name>
<gene>
    <name evidence="2" type="ORF">LSAT_V11C900467170</name>
</gene>
<organism evidence="2 3">
    <name type="scientific">Lactuca sativa</name>
    <name type="common">Garden lettuce</name>
    <dbReference type="NCBI Taxonomy" id="4236"/>
    <lineage>
        <taxon>Eukaryota</taxon>
        <taxon>Viridiplantae</taxon>
        <taxon>Streptophyta</taxon>
        <taxon>Embryophyta</taxon>
        <taxon>Tracheophyta</taxon>
        <taxon>Spermatophyta</taxon>
        <taxon>Magnoliopsida</taxon>
        <taxon>eudicotyledons</taxon>
        <taxon>Gunneridae</taxon>
        <taxon>Pentapetalae</taxon>
        <taxon>asterids</taxon>
        <taxon>campanulids</taxon>
        <taxon>Asterales</taxon>
        <taxon>Asteraceae</taxon>
        <taxon>Cichorioideae</taxon>
        <taxon>Cichorieae</taxon>
        <taxon>Lactucinae</taxon>
        <taxon>Lactuca</taxon>
    </lineage>
</organism>
<dbReference type="AlphaFoldDB" id="A0A9R1UGZ7"/>
<evidence type="ECO:0000313" key="2">
    <source>
        <dbReference type="EMBL" id="KAJ0187177.1"/>
    </source>
</evidence>
<protein>
    <submittedName>
        <fullName evidence="2">Uncharacterized protein</fullName>
    </submittedName>
</protein>
<evidence type="ECO:0000256" key="1">
    <source>
        <dbReference type="SAM" id="MobiDB-lite"/>
    </source>
</evidence>
<feature type="compositionally biased region" description="Acidic residues" evidence="1">
    <location>
        <begin position="1"/>
        <end position="10"/>
    </location>
</feature>
<reference evidence="2 3" key="1">
    <citation type="journal article" date="2017" name="Nat. Commun.">
        <title>Genome assembly with in vitro proximity ligation data and whole-genome triplication in lettuce.</title>
        <authorList>
            <person name="Reyes-Chin-Wo S."/>
            <person name="Wang Z."/>
            <person name="Yang X."/>
            <person name="Kozik A."/>
            <person name="Arikit S."/>
            <person name="Song C."/>
            <person name="Xia L."/>
            <person name="Froenicke L."/>
            <person name="Lavelle D.O."/>
            <person name="Truco M.J."/>
            <person name="Xia R."/>
            <person name="Zhu S."/>
            <person name="Xu C."/>
            <person name="Xu H."/>
            <person name="Xu X."/>
            <person name="Cox K."/>
            <person name="Korf I."/>
            <person name="Meyers B.C."/>
            <person name="Michelmore R.W."/>
        </authorList>
    </citation>
    <scope>NUCLEOTIDE SEQUENCE [LARGE SCALE GENOMIC DNA]</scope>
    <source>
        <strain evidence="3">cv. Salinas</strain>
        <tissue evidence="2">Seedlings</tissue>
    </source>
</reference>